<feature type="chain" id="PRO_5018152158" description="Lipoprotein" evidence="1">
    <location>
        <begin position="23"/>
        <end position="67"/>
    </location>
</feature>
<keyword evidence="1" id="KW-0732">Signal</keyword>
<sequence length="67" mass="7187">MNKTMLMMVLVMAGTLAGCSTAAQRQAECQAQGISKDTCYLSERSRQDSINNAAMKQAMENANAAVK</sequence>
<dbReference type="OrthoDB" id="5592783at2"/>
<accession>A0A3N5E908</accession>
<dbReference type="EMBL" id="RPOH01000044">
    <property type="protein sequence ID" value="RPH26692.1"/>
    <property type="molecule type" value="Genomic_DNA"/>
</dbReference>
<feature type="signal peptide" evidence="1">
    <location>
        <begin position="1"/>
        <end position="22"/>
    </location>
</feature>
<proteinExistence type="predicted"/>
<evidence type="ECO:0000256" key="1">
    <source>
        <dbReference type="SAM" id="SignalP"/>
    </source>
</evidence>
<dbReference type="RefSeq" id="WP_124024325.1">
    <property type="nucleotide sequence ID" value="NZ_RPOH01000044.1"/>
</dbReference>
<dbReference type="Proteomes" id="UP000268615">
    <property type="component" value="Unassembled WGS sequence"/>
</dbReference>
<evidence type="ECO:0008006" key="4">
    <source>
        <dbReference type="Google" id="ProtNLM"/>
    </source>
</evidence>
<comment type="caution">
    <text evidence="2">The sequence shown here is derived from an EMBL/GenBank/DDBJ whole genome shotgun (WGS) entry which is preliminary data.</text>
</comment>
<keyword evidence="3" id="KW-1185">Reference proteome</keyword>
<name>A0A3N5E908_9ENTR</name>
<dbReference type="PROSITE" id="PS51257">
    <property type="entry name" value="PROKAR_LIPOPROTEIN"/>
    <property type="match status" value="1"/>
</dbReference>
<evidence type="ECO:0000313" key="3">
    <source>
        <dbReference type="Proteomes" id="UP000268615"/>
    </source>
</evidence>
<organism evidence="2 3">
    <name type="scientific">Buttiauxella warmboldiae</name>
    <dbReference type="NCBI Taxonomy" id="82993"/>
    <lineage>
        <taxon>Bacteria</taxon>
        <taxon>Pseudomonadati</taxon>
        <taxon>Pseudomonadota</taxon>
        <taxon>Gammaproteobacteria</taxon>
        <taxon>Enterobacterales</taxon>
        <taxon>Enterobacteriaceae</taxon>
        <taxon>Buttiauxella</taxon>
    </lineage>
</organism>
<dbReference type="AlphaFoldDB" id="A0A3N5E908"/>
<reference evidence="2 3" key="1">
    <citation type="submission" date="2018-11" db="EMBL/GenBank/DDBJ databases">
        <title>Draft genome sequence of Buttiauxella warmboldiae CCUG 35512.</title>
        <authorList>
            <person name="Salva-Serra F."/>
            <person name="Marathe N."/>
            <person name="Moore E."/>
            <person name="Svensson L."/>
            <person name="Engstrom-Jakobsson H."/>
        </authorList>
    </citation>
    <scope>NUCLEOTIDE SEQUENCE [LARGE SCALE GENOMIC DNA]</scope>
    <source>
        <strain evidence="2 3">CCUG 35512</strain>
    </source>
</reference>
<protein>
    <recommendedName>
        <fullName evidence="4">Lipoprotein</fullName>
    </recommendedName>
</protein>
<evidence type="ECO:0000313" key="2">
    <source>
        <dbReference type="EMBL" id="RPH26692.1"/>
    </source>
</evidence>
<gene>
    <name evidence="2" type="ORF">EHN07_11770</name>
</gene>